<feature type="domain" description="Methyl-accepting transducer" evidence="9">
    <location>
        <begin position="220"/>
        <end position="456"/>
    </location>
</feature>
<dbReference type="InterPro" id="IPR004089">
    <property type="entry name" value="MCPsignal_dom"/>
</dbReference>
<keyword evidence="11" id="KW-1185">Reference proteome</keyword>
<evidence type="ECO:0000256" key="2">
    <source>
        <dbReference type="ARBA" id="ARBA00022692"/>
    </source>
</evidence>
<evidence type="ECO:0000256" key="1">
    <source>
        <dbReference type="ARBA" id="ARBA00004141"/>
    </source>
</evidence>
<dbReference type="Proteomes" id="UP000184520">
    <property type="component" value="Unassembled WGS sequence"/>
</dbReference>
<dbReference type="OrthoDB" id="2489132at2"/>
<evidence type="ECO:0000256" key="8">
    <source>
        <dbReference type="SAM" id="Phobius"/>
    </source>
</evidence>
<evidence type="ECO:0000313" key="10">
    <source>
        <dbReference type="EMBL" id="SHF82415.1"/>
    </source>
</evidence>
<evidence type="ECO:0000256" key="6">
    <source>
        <dbReference type="PROSITE-ProRule" id="PRU00284"/>
    </source>
</evidence>
<sequence>MFSWVKEGHQIFRVILIVQLVISVVIGLITGELMVAFWLGIPIIALPLYLSYANPESEISGHAVGIGVQLMTALHIHQAFGLIEIHFEIFVLLAMLAYFRNWRIIATSTATVAVHHILFFFMQAGGSGVFIFEENHITFSILLLHAAFALAEGLTLMYMTKRSHEDGVGGALLESAIADIIRDKESLNLAVKIDKSVPVMRTFDELLDAIRQLVSNAAKLADDVADTSAFMQNATRELSEHAQQSHQEIGSISAASEEIAVTMQDTSERTNAANDITQEAKANTSESRTSVESTKTTISSLRDRLNSAAQTNQELNERCASISDSMRSITAVAEQTNLLALNAAIESARAGEHGRGFAVVADEVRTLAIRSKESADEISTITEQLVASTASSVTQMNQCIELVDEAVSASDRAATHMQGIESKIQAASDNMMEVATSAVEQETASSSIAASTAKIYELATQEARTAAELEQKSQSLATLCQTLQTMVRRFVV</sequence>
<keyword evidence="4 8" id="KW-0472">Membrane</keyword>
<dbReference type="RefSeq" id="WP_073317376.1">
    <property type="nucleotide sequence ID" value="NZ_FQWD01000001.1"/>
</dbReference>
<feature type="transmembrane region" description="Helical" evidence="8">
    <location>
        <begin position="111"/>
        <end position="131"/>
    </location>
</feature>
<evidence type="ECO:0000256" key="5">
    <source>
        <dbReference type="ARBA" id="ARBA00023224"/>
    </source>
</evidence>
<dbReference type="GO" id="GO:0016020">
    <property type="term" value="C:membrane"/>
    <property type="evidence" value="ECO:0007669"/>
    <property type="project" value="UniProtKB-SubCell"/>
</dbReference>
<dbReference type="PANTHER" id="PTHR32089">
    <property type="entry name" value="METHYL-ACCEPTING CHEMOTAXIS PROTEIN MCPB"/>
    <property type="match status" value="1"/>
</dbReference>
<evidence type="ECO:0000256" key="7">
    <source>
        <dbReference type="SAM" id="MobiDB-lite"/>
    </source>
</evidence>
<evidence type="ECO:0000256" key="3">
    <source>
        <dbReference type="ARBA" id="ARBA00022989"/>
    </source>
</evidence>
<protein>
    <submittedName>
        <fullName evidence="10">Methyl-accepting chemotaxis protein</fullName>
    </submittedName>
</protein>
<feature type="transmembrane region" description="Helical" evidence="8">
    <location>
        <begin position="82"/>
        <end position="99"/>
    </location>
</feature>
<keyword evidence="3 8" id="KW-1133">Transmembrane helix</keyword>
<dbReference type="Pfam" id="PF00015">
    <property type="entry name" value="MCPsignal"/>
    <property type="match status" value="1"/>
</dbReference>
<dbReference type="EMBL" id="FQWD01000001">
    <property type="protein sequence ID" value="SHF82415.1"/>
    <property type="molecule type" value="Genomic_DNA"/>
</dbReference>
<dbReference type="GO" id="GO:0006935">
    <property type="term" value="P:chemotaxis"/>
    <property type="evidence" value="ECO:0007669"/>
    <property type="project" value="UniProtKB-ARBA"/>
</dbReference>
<dbReference type="Gene3D" id="1.10.287.950">
    <property type="entry name" value="Methyl-accepting chemotaxis protein"/>
    <property type="match status" value="1"/>
</dbReference>
<dbReference type="GO" id="GO:0007165">
    <property type="term" value="P:signal transduction"/>
    <property type="evidence" value="ECO:0007669"/>
    <property type="project" value="UniProtKB-KW"/>
</dbReference>
<keyword evidence="2 8" id="KW-0812">Transmembrane</keyword>
<dbReference type="AlphaFoldDB" id="A0A1M5ET49"/>
<name>A0A1M5ET49_9ALTE</name>
<dbReference type="SMART" id="SM00283">
    <property type="entry name" value="MA"/>
    <property type="match status" value="1"/>
</dbReference>
<evidence type="ECO:0000259" key="9">
    <source>
        <dbReference type="PROSITE" id="PS50111"/>
    </source>
</evidence>
<feature type="region of interest" description="Disordered" evidence="7">
    <location>
        <begin position="279"/>
        <end position="299"/>
    </location>
</feature>
<accession>A0A1M5ET49</accession>
<dbReference type="SUPFAM" id="SSF58104">
    <property type="entry name" value="Methyl-accepting chemotaxis protein (MCP) signaling domain"/>
    <property type="match status" value="1"/>
</dbReference>
<keyword evidence="5 6" id="KW-0807">Transducer</keyword>
<comment type="subcellular location">
    <subcellularLocation>
        <location evidence="1">Membrane</location>
        <topology evidence="1">Multi-pass membrane protein</topology>
    </subcellularLocation>
</comment>
<evidence type="ECO:0000256" key="4">
    <source>
        <dbReference type="ARBA" id="ARBA00023136"/>
    </source>
</evidence>
<evidence type="ECO:0000313" key="11">
    <source>
        <dbReference type="Proteomes" id="UP000184520"/>
    </source>
</evidence>
<dbReference type="PANTHER" id="PTHR32089:SF119">
    <property type="entry name" value="METHYL-ACCEPTING CHEMOTAXIS PROTEIN CTPL"/>
    <property type="match status" value="1"/>
</dbReference>
<gene>
    <name evidence="10" type="ORF">SAMN05216361_0530</name>
</gene>
<dbReference type="STRING" id="634436.SAMN05216361_0530"/>
<proteinExistence type="predicted"/>
<feature type="transmembrane region" description="Helical" evidence="8">
    <location>
        <begin position="137"/>
        <end position="158"/>
    </location>
</feature>
<organism evidence="10 11">
    <name type="scientific">Marisediminitalea aggregata</name>
    <dbReference type="NCBI Taxonomy" id="634436"/>
    <lineage>
        <taxon>Bacteria</taxon>
        <taxon>Pseudomonadati</taxon>
        <taxon>Pseudomonadota</taxon>
        <taxon>Gammaproteobacteria</taxon>
        <taxon>Alteromonadales</taxon>
        <taxon>Alteromonadaceae</taxon>
        <taxon>Marisediminitalea</taxon>
    </lineage>
</organism>
<dbReference type="PROSITE" id="PS50111">
    <property type="entry name" value="CHEMOTAXIS_TRANSDUC_2"/>
    <property type="match status" value="1"/>
</dbReference>
<reference evidence="11" key="1">
    <citation type="submission" date="2016-11" db="EMBL/GenBank/DDBJ databases">
        <authorList>
            <person name="Varghese N."/>
            <person name="Submissions S."/>
        </authorList>
    </citation>
    <scope>NUCLEOTIDE SEQUENCE [LARGE SCALE GENOMIC DNA]</scope>
    <source>
        <strain evidence="11">CGMCC 1.8995</strain>
    </source>
</reference>